<reference evidence="2 3" key="1">
    <citation type="journal article" date="2014" name="PLoS Genet.">
        <title>Phylogenetically driven sequencing of extremely halophilic archaea reveals strategies for static and dynamic osmo-response.</title>
        <authorList>
            <person name="Becker E.A."/>
            <person name="Seitzer P.M."/>
            <person name="Tritt A."/>
            <person name="Larsen D."/>
            <person name="Krusor M."/>
            <person name="Yao A.I."/>
            <person name="Wu D."/>
            <person name="Madern D."/>
            <person name="Eisen J.A."/>
            <person name="Darling A.E."/>
            <person name="Facciotti M.T."/>
        </authorList>
    </citation>
    <scope>NUCLEOTIDE SEQUENCE [LARGE SCALE GENOMIC DNA]</scope>
    <source>
        <strain evidence="2 3">DSM 8989</strain>
    </source>
</reference>
<evidence type="ECO:0000313" key="3">
    <source>
        <dbReference type="Proteomes" id="UP000011625"/>
    </source>
</evidence>
<keyword evidence="3" id="KW-1185">Reference proteome</keyword>
<name>M0N9E9_9EURY</name>
<dbReference type="PATRIC" id="fig|1227456.3.peg.1497"/>
<dbReference type="Pfam" id="PF24839">
    <property type="entry name" value="DUF7718"/>
    <property type="match status" value="1"/>
</dbReference>
<dbReference type="STRING" id="1227456.C450_07492"/>
<gene>
    <name evidence="2" type="ORF">C450_07492</name>
</gene>
<dbReference type="InterPro" id="IPR056135">
    <property type="entry name" value="DUF7718"/>
</dbReference>
<sequence length="120" mass="14383">MPDTAYTDWIEYPHAQLRFVLETQRGTPTRFLVQLEYCVEDEWRPVVHFEHNPDGTYGHDLTVEGLHMDIYRDGEQHLVRQDFPPVELSNAPTYCESYIKTEASRLLRRYEQWHNLTTDR</sequence>
<comment type="caution">
    <text evidence="2">The sequence shown here is derived from an EMBL/GenBank/DDBJ whole genome shotgun (WGS) entry which is preliminary data.</text>
</comment>
<dbReference type="Proteomes" id="UP000011625">
    <property type="component" value="Unassembled WGS sequence"/>
</dbReference>
<proteinExistence type="predicted"/>
<evidence type="ECO:0000259" key="1">
    <source>
        <dbReference type="Pfam" id="PF24839"/>
    </source>
</evidence>
<organism evidence="2 3">
    <name type="scientific">Halococcus salifodinae DSM 8989</name>
    <dbReference type="NCBI Taxonomy" id="1227456"/>
    <lineage>
        <taxon>Archaea</taxon>
        <taxon>Methanobacteriati</taxon>
        <taxon>Methanobacteriota</taxon>
        <taxon>Stenosarchaea group</taxon>
        <taxon>Halobacteria</taxon>
        <taxon>Halobacteriales</taxon>
        <taxon>Halococcaceae</taxon>
        <taxon>Halococcus</taxon>
    </lineage>
</organism>
<evidence type="ECO:0000313" key="2">
    <source>
        <dbReference type="EMBL" id="EMA53734.1"/>
    </source>
</evidence>
<accession>M0N9E9</accession>
<dbReference type="AlphaFoldDB" id="M0N9E9"/>
<feature type="domain" description="DUF7718" evidence="1">
    <location>
        <begin position="1"/>
        <end position="115"/>
    </location>
</feature>
<dbReference type="EMBL" id="AOME01000050">
    <property type="protein sequence ID" value="EMA53734.1"/>
    <property type="molecule type" value="Genomic_DNA"/>
</dbReference>
<protein>
    <recommendedName>
        <fullName evidence="1">DUF7718 domain-containing protein</fullName>
    </recommendedName>
</protein>